<keyword evidence="9" id="KW-1185">Reference proteome</keyword>
<evidence type="ECO:0000256" key="4">
    <source>
        <dbReference type="ARBA" id="ARBA00023008"/>
    </source>
</evidence>
<dbReference type="Gene3D" id="2.60.40.420">
    <property type="entry name" value="Cupredoxins - blue copper proteins"/>
    <property type="match status" value="3"/>
</dbReference>
<evidence type="ECO:0000256" key="1">
    <source>
        <dbReference type="ARBA" id="ARBA00004418"/>
    </source>
</evidence>
<evidence type="ECO:0000256" key="3">
    <source>
        <dbReference type="ARBA" id="ARBA00023002"/>
    </source>
</evidence>
<dbReference type="Pfam" id="PF07731">
    <property type="entry name" value="Cu-oxidase_2"/>
    <property type="match status" value="1"/>
</dbReference>
<feature type="domain" description="Plastocyanin-like" evidence="5">
    <location>
        <begin position="230"/>
        <end position="341"/>
    </location>
</feature>
<keyword evidence="2" id="KW-0479">Metal-binding</keyword>
<accession>A0A7Y6NSD2</accession>
<feature type="domain" description="Plastocyanin-like" evidence="6">
    <location>
        <begin position="541"/>
        <end position="662"/>
    </location>
</feature>
<evidence type="ECO:0000313" key="8">
    <source>
        <dbReference type="EMBL" id="NUZ08445.1"/>
    </source>
</evidence>
<dbReference type="PROSITE" id="PS51318">
    <property type="entry name" value="TAT"/>
    <property type="match status" value="1"/>
</dbReference>
<dbReference type="InterPro" id="IPR045087">
    <property type="entry name" value="Cu-oxidase_fam"/>
</dbReference>
<sequence>MDEIKHDRGRRRFVQSAAALGVLDAFGALAPAYAQTARGGNTEIRVGGDRVADLVIAPTPIEFGGRSGSAVTINGTVPGPILRFREGETATLRVTNRLTHDTSVHWHGLLVPSDMDGVPGVSFPGIRPGETFTYRYRVRQNGTYWYHSHSALQEQLGHYAPIVIEPAGRDPVAFDREHVVMLSDWTFRDPERAIAKLKKEGGYFNYQQRTLGDFVKDVREMGWSGAVKDRAMWAKMRMDPTDILDVTGSTYTYLMNGLPAAGNWTGLVRSGERVRLRFINGSSQTYFNVRIPGLPMTIVQADGQNVQPVTVDEFQIATAETYDVIVQPQAEQAYTVFAESMDRSGYVRGTLATRPGLAAPVPALRKRPLRNMVDMGMDMESMDMPGMSHGAKPMAMDAGSMQGMAAMDHGSMQGMPGMDHGAQPPGSMPGMDMGAGAAKPMPGMDMGKGKEADAMQQMAGMGKGADKSMPGMKMEGMESMAGMDSPINGKHGPDNHGRGNTMTAMVQRNRLGEPGTGLADVGHRVLVYNDLKALEPSRDPRPPQREIEMHLTGNMEAFIWGIDGKKFSESGPPPMVRVGERVRLTMVNDTMMEHPMHLHGVFMELNNTADPAHRPRKHTINVKPAERVSLDFTYDEPGNFAFHCHQLFHMEAGMFGFFNVSDPA</sequence>
<dbReference type="NCBIfam" id="TIGR01480">
    <property type="entry name" value="copper_res_A"/>
    <property type="match status" value="1"/>
</dbReference>
<dbReference type="EMBL" id="JABWMJ010000013">
    <property type="protein sequence ID" value="NUZ08445.1"/>
    <property type="molecule type" value="Genomic_DNA"/>
</dbReference>
<evidence type="ECO:0000259" key="6">
    <source>
        <dbReference type="Pfam" id="PF07731"/>
    </source>
</evidence>
<evidence type="ECO:0000313" key="9">
    <source>
        <dbReference type="Proteomes" id="UP000529637"/>
    </source>
</evidence>
<reference evidence="8 9" key="1">
    <citation type="submission" date="2020-06" db="EMBL/GenBank/DDBJ databases">
        <title>Schlegella sp. ID0723 isolated from air conditioner.</title>
        <authorList>
            <person name="Kim D.Y."/>
            <person name="Kim D.-U."/>
        </authorList>
    </citation>
    <scope>NUCLEOTIDE SEQUENCE [LARGE SCALE GENOMIC DNA]</scope>
    <source>
        <strain evidence="8 9">ID0723</strain>
    </source>
</reference>
<dbReference type="InterPro" id="IPR006376">
    <property type="entry name" value="Cu-R_CopA"/>
</dbReference>
<protein>
    <submittedName>
        <fullName evidence="8">Copper resistance system multicopper oxidase</fullName>
    </submittedName>
</protein>
<dbReference type="RefSeq" id="WP_176071281.1">
    <property type="nucleotide sequence ID" value="NZ_JABWMJ010000013.1"/>
</dbReference>
<dbReference type="Pfam" id="PF00394">
    <property type="entry name" value="Cu-oxidase"/>
    <property type="match status" value="1"/>
</dbReference>
<dbReference type="InterPro" id="IPR034284">
    <property type="entry name" value="CuRO_1_CopA"/>
</dbReference>
<dbReference type="InterPro" id="IPR033138">
    <property type="entry name" value="Cu_oxidase_CS"/>
</dbReference>
<dbReference type="InterPro" id="IPR011707">
    <property type="entry name" value="Cu-oxidase-like_N"/>
</dbReference>
<dbReference type="InterPro" id="IPR008972">
    <property type="entry name" value="Cupredoxin"/>
</dbReference>
<dbReference type="InterPro" id="IPR034279">
    <property type="entry name" value="CuRO_3_CopA"/>
</dbReference>
<dbReference type="CDD" id="cd13874">
    <property type="entry name" value="CuRO_2_CopA"/>
    <property type="match status" value="1"/>
</dbReference>
<evidence type="ECO:0000259" key="7">
    <source>
        <dbReference type="Pfam" id="PF07732"/>
    </source>
</evidence>
<dbReference type="CDD" id="cd13896">
    <property type="entry name" value="CuRO_3_CopA"/>
    <property type="match status" value="1"/>
</dbReference>
<dbReference type="PROSITE" id="PS00080">
    <property type="entry name" value="MULTICOPPER_OXIDASE2"/>
    <property type="match status" value="1"/>
</dbReference>
<comment type="caution">
    <text evidence="8">The sequence shown here is derived from an EMBL/GenBank/DDBJ whole genome shotgun (WGS) entry which is preliminary data.</text>
</comment>
<dbReference type="GO" id="GO:0016491">
    <property type="term" value="F:oxidoreductase activity"/>
    <property type="evidence" value="ECO:0007669"/>
    <property type="project" value="UniProtKB-KW"/>
</dbReference>
<dbReference type="InterPro" id="IPR011706">
    <property type="entry name" value="Cu-oxidase_C"/>
</dbReference>
<gene>
    <name evidence="8" type="ORF">HQN59_22090</name>
</gene>
<organism evidence="8 9">
    <name type="scientific">Piscinibacter koreensis</name>
    <dbReference type="NCBI Taxonomy" id="2742824"/>
    <lineage>
        <taxon>Bacteria</taxon>
        <taxon>Pseudomonadati</taxon>
        <taxon>Pseudomonadota</taxon>
        <taxon>Betaproteobacteria</taxon>
        <taxon>Burkholderiales</taxon>
        <taxon>Sphaerotilaceae</taxon>
        <taxon>Piscinibacter</taxon>
    </lineage>
</organism>
<evidence type="ECO:0000259" key="5">
    <source>
        <dbReference type="Pfam" id="PF00394"/>
    </source>
</evidence>
<keyword evidence="3" id="KW-0560">Oxidoreductase</keyword>
<dbReference type="SUPFAM" id="SSF49503">
    <property type="entry name" value="Cupredoxins"/>
    <property type="match status" value="3"/>
</dbReference>
<dbReference type="GO" id="GO:0005507">
    <property type="term" value="F:copper ion binding"/>
    <property type="evidence" value="ECO:0007669"/>
    <property type="project" value="InterPro"/>
</dbReference>
<dbReference type="AlphaFoldDB" id="A0A7Y6NSD2"/>
<dbReference type="CDD" id="cd13848">
    <property type="entry name" value="CuRO_1_CopA"/>
    <property type="match status" value="1"/>
</dbReference>
<proteinExistence type="predicted"/>
<evidence type="ECO:0000256" key="2">
    <source>
        <dbReference type="ARBA" id="ARBA00022723"/>
    </source>
</evidence>
<comment type="subcellular location">
    <subcellularLocation>
        <location evidence="1">Periplasm</location>
    </subcellularLocation>
</comment>
<dbReference type="InterPro" id="IPR006311">
    <property type="entry name" value="TAT_signal"/>
</dbReference>
<feature type="domain" description="Plastocyanin-like" evidence="7">
    <location>
        <begin position="63"/>
        <end position="167"/>
    </location>
</feature>
<dbReference type="PROSITE" id="PS00079">
    <property type="entry name" value="MULTICOPPER_OXIDASE1"/>
    <property type="match status" value="1"/>
</dbReference>
<dbReference type="PANTHER" id="PTHR11709">
    <property type="entry name" value="MULTI-COPPER OXIDASE"/>
    <property type="match status" value="1"/>
</dbReference>
<dbReference type="Proteomes" id="UP000529637">
    <property type="component" value="Unassembled WGS sequence"/>
</dbReference>
<dbReference type="Pfam" id="PF07732">
    <property type="entry name" value="Cu-oxidase_3"/>
    <property type="match status" value="1"/>
</dbReference>
<dbReference type="GO" id="GO:0042597">
    <property type="term" value="C:periplasmic space"/>
    <property type="evidence" value="ECO:0007669"/>
    <property type="project" value="UniProtKB-SubCell"/>
</dbReference>
<dbReference type="PANTHER" id="PTHR11709:SF394">
    <property type="entry name" value="FI03373P-RELATED"/>
    <property type="match status" value="1"/>
</dbReference>
<name>A0A7Y6NSD2_9BURK</name>
<dbReference type="InterPro" id="IPR001117">
    <property type="entry name" value="Cu-oxidase_2nd"/>
</dbReference>
<dbReference type="InterPro" id="IPR002355">
    <property type="entry name" value="Cu_oxidase_Cu_BS"/>
</dbReference>
<dbReference type="InterPro" id="IPR034282">
    <property type="entry name" value="CuRO_2_CopA"/>
</dbReference>
<keyword evidence="4" id="KW-0186">Copper</keyword>